<protein>
    <submittedName>
        <fullName evidence="1">Unnamed protein product</fullName>
    </submittedName>
</protein>
<organism evidence="1 2">
    <name type="scientific">Candida boidinii</name>
    <name type="common">Yeast</name>
    <dbReference type="NCBI Taxonomy" id="5477"/>
    <lineage>
        <taxon>Eukaryota</taxon>
        <taxon>Fungi</taxon>
        <taxon>Dikarya</taxon>
        <taxon>Ascomycota</taxon>
        <taxon>Saccharomycotina</taxon>
        <taxon>Pichiomycetes</taxon>
        <taxon>Pichiales</taxon>
        <taxon>Pichiaceae</taxon>
        <taxon>Ogataea</taxon>
        <taxon>Ogataea/Candida clade</taxon>
    </lineage>
</organism>
<proteinExistence type="predicted"/>
<reference evidence="1" key="1">
    <citation type="submission" date="2023-04" db="EMBL/GenBank/DDBJ databases">
        <title>Candida boidinii NBRC 1967.</title>
        <authorList>
            <person name="Ichikawa N."/>
            <person name="Sato H."/>
            <person name="Tonouchi N."/>
        </authorList>
    </citation>
    <scope>NUCLEOTIDE SEQUENCE</scope>
    <source>
        <strain evidence="1">NBRC 1967</strain>
    </source>
</reference>
<evidence type="ECO:0000313" key="2">
    <source>
        <dbReference type="Proteomes" id="UP001165101"/>
    </source>
</evidence>
<sequence>MRLYSNWILKLPRVKPFYAVKCNNDPLLLNLLAKLGLGFDCASKNEIEKMLSIGVSQDRIIYAHPCKSSSFLRFAENNQISLTTVDNDEELTKISKYHPNCDILLRISTDDSTAQCPLSTKFGATLQECEFLLKKAKDLNLNVIGVSFHVGSGATDFSAIEKAIGDARFLFDEGSLLGFDMKLLDIGGGFSLDSFNQSSRAVNYSLDKFFSEESFPGLSIIAEPGRYFSATAFTLACNIIAKRNNLDGSSRIYLNDGCYGNLNCIIYDHQVCDPKVLTSKGSFVYEEISKNDISKFKQNFTNIDNLNKSKLQTASVWGPTCDGLDCISKETELSHDVEVGDWLYFENMGSYTSAASTSFNGFENSTKVKYVSSEDLPF</sequence>
<accession>A0ACB5TXK5</accession>
<keyword evidence="2" id="KW-1185">Reference proteome</keyword>
<gene>
    <name evidence="1" type="ORF">Cboi01_000445400</name>
</gene>
<dbReference type="Proteomes" id="UP001165101">
    <property type="component" value="Unassembled WGS sequence"/>
</dbReference>
<evidence type="ECO:0000313" key="1">
    <source>
        <dbReference type="EMBL" id="GME96964.1"/>
    </source>
</evidence>
<name>A0ACB5TXK5_CANBO</name>
<comment type="caution">
    <text evidence="1">The sequence shown here is derived from an EMBL/GenBank/DDBJ whole genome shotgun (WGS) entry which is preliminary data.</text>
</comment>
<dbReference type="EMBL" id="BSXV01002878">
    <property type="protein sequence ID" value="GME96964.1"/>
    <property type="molecule type" value="Genomic_DNA"/>
</dbReference>